<accession>A0A955RLL3</accession>
<evidence type="ECO:0000313" key="1">
    <source>
        <dbReference type="EMBL" id="MCA9387191.1"/>
    </source>
</evidence>
<dbReference type="PANTHER" id="PTHR45663:SF11">
    <property type="entry name" value="GEO12009P1"/>
    <property type="match status" value="1"/>
</dbReference>
<proteinExistence type="predicted"/>
<gene>
    <name evidence="1" type="ORF">KC669_04120</name>
</gene>
<dbReference type="EMBL" id="JAGQLF010000062">
    <property type="protein sequence ID" value="MCA9387191.1"/>
    <property type="molecule type" value="Genomic_DNA"/>
</dbReference>
<name>A0A955RLL3_9BACT</name>
<reference evidence="1" key="1">
    <citation type="submission" date="2020-04" db="EMBL/GenBank/DDBJ databases">
        <authorList>
            <person name="Zhang T."/>
        </authorList>
    </citation>
    <scope>NUCLEOTIDE SEQUENCE</scope>
    <source>
        <strain evidence="1">HKST-UBA09</strain>
    </source>
</reference>
<sequence length="90" mass="10584">MKVLKIGAIWCNTCNVMRPRWKELEAQNPELKTEYYEYDDNPELMQKLKISEELVPVFIFMGNDGKELDRVAGEVDKDKLQSLIDKYISK</sequence>
<dbReference type="InterPro" id="IPR036249">
    <property type="entry name" value="Thioredoxin-like_sf"/>
</dbReference>
<dbReference type="CDD" id="cd02947">
    <property type="entry name" value="TRX_family"/>
    <property type="match status" value="1"/>
</dbReference>
<dbReference type="Proteomes" id="UP000714915">
    <property type="component" value="Unassembled WGS sequence"/>
</dbReference>
<dbReference type="SUPFAM" id="SSF52833">
    <property type="entry name" value="Thioredoxin-like"/>
    <property type="match status" value="1"/>
</dbReference>
<dbReference type="Pfam" id="PF14595">
    <property type="entry name" value="Thioredoxin_9"/>
    <property type="match status" value="1"/>
</dbReference>
<dbReference type="GO" id="GO:0005737">
    <property type="term" value="C:cytoplasm"/>
    <property type="evidence" value="ECO:0007669"/>
    <property type="project" value="TreeGrafter"/>
</dbReference>
<evidence type="ECO:0000313" key="2">
    <source>
        <dbReference type="Proteomes" id="UP000714915"/>
    </source>
</evidence>
<dbReference type="Gene3D" id="3.40.30.10">
    <property type="entry name" value="Glutaredoxin"/>
    <property type="match status" value="1"/>
</dbReference>
<dbReference type="PANTHER" id="PTHR45663">
    <property type="entry name" value="GEO12009P1"/>
    <property type="match status" value="1"/>
</dbReference>
<organism evidence="1 2">
    <name type="scientific">Candidatus Dojkabacteria bacterium</name>
    <dbReference type="NCBI Taxonomy" id="2099670"/>
    <lineage>
        <taxon>Bacteria</taxon>
        <taxon>Candidatus Dojkabacteria</taxon>
    </lineage>
</organism>
<protein>
    <submittedName>
        <fullName evidence="1">Thioredoxin family protein</fullName>
    </submittedName>
</protein>
<dbReference type="GO" id="GO:0015035">
    <property type="term" value="F:protein-disulfide reductase activity"/>
    <property type="evidence" value="ECO:0007669"/>
    <property type="project" value="TreeGrafter"/>
</dbReference>
<reference evidence="1" key="2">
    <citation type="journal article" date="2021" name="Microbiome">
        <title>Successional dynamics and alternative stable states in a saline activated sludge microbial community over 9 years.</title>
        <authorList>
            <person name="Wang Y."/>
            <person name="Ye J."/>
            <person name="Ju F."/>
            <person name="Liu L."/>
            <person name="Boyd J.A."/>
            <person name="Deng Y."/>
            <person name="Parks D.H."/>
            <person name="Jiang X."/>
            <person name="Yin X."/>
            <person name="Woodcroft B.J."/>
            <person name="Tyson G.W."/>
            <person name="Hugenholtz P."/>
            <person name="Polz M.F."/>
            <person name="Zhang T."/>
        </authorList>
    </citation>
    <scope>NUCLEOTIDE SEQUENCE</scope>
    <source>
        <strain evidence="1">HKST-UBA09</strain>
    </source>
</reference>
<comment type="caution">
    <text evidence="1">The sequence shown here is derived from an EMBL/GenBank/DDBJ whole genome shotgun (WGS) entry which is preliminary data.</text>
</comment>
<dbReference type="AlphaFoldDB" id="A0A955RLL3"/>